<organism evidence="1 2">
    <name type="scientific">Shackletoniella antarctica</name>
    <dbReference type="NCBI Taxonomy" id="268115"/>
    <lineage>
        <taxon>Bacteria</taxon>
        <taxon>Bacillati</taxon>
        <taxon>Cyanobacteriota</taxon>
        <taxon>Cyanophyceae</taxon>
        <taxon>Oculatellales</taxon>
        <taxon>Oculatellaceae</taxon>
        <taxon>Shackletoniella</taxon>
    </lineage>
</organism>
<protein>
    <submittedName>
        <fullName evidence="1">Uncharacterized protein</fullName>
    </submittedName>
</protein>
<reference evidence="1 2" key="2">
    <citation type="submission" date="2018-06" db="EMBL/GenBank/DDBJ databases">
        <title>Metagenomic assembly of (sub)arctic Cyanobacteria and their associated microbiome from non-axenic cultures.</title>
        <authorList>
            <person name="Baurain D."/>
        </authorList>
    </citation>
    <scope>NUCLEOTIDE SEQUENCE [LARGE SCALE GENOMIC DNA]</scope>
    <source>
        <strain evidence="1">ULC041bin1</strain>
    </source>
</reference>
<comment type="caution">
    <text evidence="1">The sequence shown here is derived from an EMBL/GenBank/DDBJ whole genome shotgun (WGS) entry which is preliminary data.</text>
</comment>
<accession>A0A2W4VTA4</accession>
<evidence type="ECO:0000313" key="2">
    <source>
        <dbReference type="Proteomes" id="UP000249081"/>
    </source>
</evidence>
<name>A0A2W4VTA4_9CYAN</name>
<dbReference type="EMBL" id="QBMN01000150">
    <property type="protein sequence ID" value="PZO36104.1"/>
    <property type="molecule type" value="Genomic_DNA"/>
</dbReference>
<gene>
    <name evidence="1" type="ORF">DCF17_17690</name>
</gene>
<dbReference type="AlphaFoldDB" id="A0A2W4VTA4"/>
<reference evidence="2" key="1">
    <citation type="submission" date="2018-04" db="EMBL/GenBank/DDBJ databases">
        <authorList>
            <person name="Cornet L."/>
        </authorList>
    </citation>
    <scope>NUCLEOTIDE SEQUENCE [LARGE SCALE GENOMIC DNA]</scope>
</reference>
<evidence type="ECO:0000313" key="1">
    <source>
        <dbReference type="EMBL" id="PZO36104.1"/>
    </source>
</evidence>
<proteinExistence type="predicted"/>
<dbReference type="Proteomes" id="UP000249081">
    <property type="component" value="Unassembled WGS sequence"/>
</dbReference>
<sequence length="98" mass="10605">MVVAEDRQIITVLEIFQYSTATLTGVSIRPEELGVIDLALSPGQRGQSHVSAQGIFEAVIVRSLNLGFIAGGKTNPRRDGQSLVSSAVFKYGVWLIFL</sequence>